<protein>
    <submittedName>
        <fullName evidence="1">Type VI secretion system baseplate subunit TssF</fullName>
    </submittedName>
</protein>
<comment type="caution">
    <text evidence="1">The sequence shown here is derived from an EMBL/GenBank/DDBJ whole genome shotgun (WGS) entry which is preliminary data.</text>
</comment>
<reference evidence="1 2" key="1">
    <citation type="submission" date="2023-01" db="EMBL/GenBank/DDBJ databases">
        <title>Psychrosphaera sp. nov., isolated from marine algae.</title>
        <authorList>
            <person name="Bayburt H."/>
            <person name="Choi B.J."/>
            <person name="Kim J.M."/>
            <person name="Choi D.G."/>
            <person name="Jeon C.O."/>
        </authorList>
    </citation>
    <scope>NUCLEOTIDE SEQUENCE [LARGE SCALE GENOMIC DNA]</scope>
    <source>
        <strain evidence="1 2">G1-22</strain>
    </source>
</reference>
<name>A0ABT5FGA7_9GAMM</name>
<dbReference type="Proteomes" id="UP001528411">
    <property type="component" value="Unassembled WGS sequence"/>
</dbReference>
<dbReference type="EMBL" id="JAQOMS010000002">
    <property type="protein sequence ID" value="MDC2890179.1"/>
    <property type="molecule type" value="Genomic_DNA"/>
</dbReference>
<organism evidence="1 2">
    <name type="scientific">Psychrosphaera algicola</name>
    <dbReference type="NCBI Taxonomy" id="3023714"/>
    <lineage>
        <taxon>Bacteria</taxon>
        <taxon>Pseudomonadati</taxon>
        <taxon>Pseudomonadota</taxon>
        <taxon>Gammaproteobacteria</taxon>
        <taxon>Alteromonadales</taxon>
        <taxon>Pseudoalteromonadaceae</taxon>
        <taxon>Psychrosphaera</taxon>
    </lineage>
</organism>
<evidence type="ECO:0000313" key="2">
    <source>
        <dbReference type="Proteomes" id="UP001528411"/>
    </source>
</evidence>
<proteinExistence type="predicted"/>
<dbReference type="PANTHER" id="PTHR35370">
    <property type="entry name" value="CYTOPLASMIC PROTEIN-RELATED-RELATED"/>
    <property type="match status" value="1"/>
</dbReference>
<evidence type="ECO:0000313" key="1">
    <source>
        <dbReference type="EMBL" id="MDC2890179.1"/>
    </source>
</evidence>
<dbReference type="PANTHER" id="PTHR35370:SF1">
    <property type="entry name" value="TYPE VI SECRETION SYSTEM COMPONENT TSSF1"/>
    <property type="match status" value="1"/>
</dbReference>
<dbReference type="Pfam" id="PF05947">
    <property type="entry name" value="T6SS_TssF"/>
    <property type="match status" value="1"/>
</dbReference>
<gene>
    <name evidence="1" type="ORF">PN838_17215</name>
</gene>
<keyword evidence="2" id="KW-1185">Reference proteome</keyword>
<accession>A0ABT5FGA7</accession>
<sequence>MANNEILKAKLTCSNGNQADKLHTGDIGVATSNTPELATFKNITSPTTSRKIPLDGDMLWQLISHLSLNYLSITDSSTLKSILQQYISPDAKAKSQRLLNEKKIEAITEVKIKREERLFNNAFVHGQNIMVTVKPENFASLGDRFLFGSILDKFLLVLRLLTFIANL</sequence>
<dbReference type="RefSeq" id="WP_272182631.1">
    <property type="nucleotide sequence ID" value="NZ_JAQOMS010000002.1"/>
</dbReference>
<dbReference type="InterPro" id="IPR010272">
    <property type="entry name" value="T6SS_TssF"/>
</dbReference>